<evidence type="ECO:0000313" key="13">
    <source>
        <dbReference type="Proteomes" id="UP001153292"/>
    </source>
</evidence>
<dbReference type="Gene3D" id="3.90.550.10">
    <property type="entry name" value="Spore Coat Polysaccharide Biosynthesis Protein SpsA, Chain A"/>
    <property type="match status" value="2"/>
</dbReference>
<feature type="compositionally biased region" description="Basic and acidic residues" evidence="10">
    <location>
        <begin position="932"/>
        <end position="944"/>
    </location>
</feature>
<dbReference type="Pfam" id="PF00652">
    <property type="entry name" value="Ricin_B_lectin"/>
    <property type="match status" value="1"/>
</dbReference>
<dbReference type="SUPFAM" id="SSF53448">
    <property type="entry name" value="Nucleotide-diphospho-sugar transferases"/>
    <property type="match status" value="1"/>
</dbReference>
<evidence type="ECO:0000256" key="8">
    <source>
        <dbReference type="ARBA" id="ARBA00023136"/>
    </source>
</evidence>
<evidence type="ECO:0000256" key="5">
    <source>
        <dbReference type="ARBA" id="ARBA00022968"/>
    </source>
</evidence>
<feature type="compositionally biased region" description="Basic and acidic residues" evidence="10">
    <location>
        <begin position="609"/>
        <end position="624"/>
    </location>
</feature>
<protein>
    <recommendedName>
        <fullName evidence="11">Ricin B lectin domain-containing protein</fullName>
    </recommendedName>
</protein>
<evidence type="ECO:0000256" key="3">
    <source>
        <dbReference type="ARBA" id="ARBA00022692"/>
    </source>
</evidence>
<keyword evidence="9" id="KW-1015">Disulfide bond</keyword>
<feature type="region of interest" description="Disordered" evidence="10">
    <location>
        <begin position="757"/>
        <end position="791"/>
    </location>
</feature>
<dbReference type="InterPro" id="IPR029044">
    <property type="entry name" value="Nucleotide-diphossugar_trans"/>
</dbReference>
<dbReference type="SUPFAM" id="SSF50370">
    <property type="entry name" value="Ricin B-like lectins"/>
    <property type="match status" value="1"/>
</dbReference>
<keyword evidence="3" id="KW-0812">Transmembrane</keyword>
<evidence type="ECO:0000256" key="7">
    <source>
        <dbReference type="ARBA" id="ARBA00023034"/>
    </source>
</evidence>
<keyword evidence="8" id="KW-0472">Membrane</keyword>
<feature type="domain" description="Ricin B lectin" evidence="11">
    <location>
        <begin position="473"/>
        <end position="602"/>
    </location>
</feature>
<feature type="compositionally biased region" description="Basic residues" evidence="10">
    <location>
        <begin position="814"/>
        <end position="823"/>
    </location>
</feature>
<keyword evidence="5" id="KW-0735">Signal-anchor</keyword>
<dbReference type="PANTHER" id="PTHR11675:SF43">
    <property type="entry name" value="POLYPEPTIDE N-ACETYLGALACTOSAMINYLTRANSFERASE 1"/>
    <property type="match status" value="1"/>
</dbReference>
<dbReference type="InterPro" id="IPR000772">
    <property type="entry name" value="Ricin_B_lectin"/>
</dbReference>
<feature type="compositionally biased region" description="Polar residues" evidence="10">
    <location>
        <begin position="826"/>
        <end position="838"/>
    </location>
</feature>
<dbReference type="Pfam" id="PF00535">
    <property type="entry name" value="Glycos_transf_2"/>
    <property type="match status" value="1"/>
</dbReference>
<keyword evidence="13" id="KW-1185">Reference proteome</keyword>
<sequence>MVKFPVRKCYHAAKISVLLVLVLFLLALFEKWKGGKRNARAEYTDPLEVVYEREITEDEARIIPGLGEGGVAAHLMGDDKILGEESEKKLAINVYLSDRIAYNRSLKDFRNPACQRVVYDAELPSASVVLIFHNEPYSVVIRTIWSVVNSARRDQPWYKQANFVDRETGRTMNLGYPGQDPSSPFVYLKEIILVDDNSTLPELKGKLSHYVRTRLPPDLIRILRLPDRVGLTRARLAGARYAVGDVLVFLDSHCEGQPDWLRPVLQRVKDAPHAVVVPIIDVIDASTFYYSVQDPVTFQVGGFTFMGHFNWIEVPEREKKRRGSDIAPTWSPTMAGGLFAINRAYYWELGAYDEQMAGWGGENLEMSFRIWQCGGTLETIPCSRVGHVFRSFHPYGLPAHTDTHGINTARMAEVWMDEYAELFYLHRPDLRNNPKIGDVTHRKILREKLKCKSFQWYLDNIYKEKFVPVRDVYGYGRFMNAPSRMCLDTLQREGVGSPLGVYPCHDRLQATQYFSLSLAGELRDEENCAEVQHVRGTAPDRERRVLMMSCGGRQRQKWRYLPSGQLQHVSSTLCLDAGIETGGDALALPCLSHAASQRWAIDYTQDNDFKGKGESESSEQEQRLSKLRGQRRISRSLMSYADETVPETNSTVRRHRHKKKHSKKHARKRTHKKRSKNKFILKLVRTLMNDTEDHLEVDIHCKHKQLYPNNTFVRDLVTILNEKNIKVINNGRVFERNKVTELKGSTPAKVLQKLEIGHESQDSSRSPQPEKIKPLRSGKHKHEKMEQSMQEPEKKIIIEDFVEVTTTPEPTYLAKRRKRKRGRVTSLPSVPSEASTVSEGLVNELPEENVIDDRSRNKEDRIQKIFEEDAMKEQSMEETTSGREDPLNAVDEETDRGSDNEDWTVGESRFRSDRRNLPNEHRSKTSQPYEAAVDRSETSERVSERANYQRKPVRHEIRYVTDEQSDKRRIHTDRRRDRLQSAQTGDRTDDPDPANPVKLVMRSNLTFNLGEEFFKWKKHGSVADIINELSIPTDVAQPDDGAGTGSGDAIRTGAGLYPSFRTPESSNEDDGSSTSDSSGE</sequence>
<dbReference type="Gene3D" id="2.80.10.50">
    <property type="match status" value="1"/>
</dbReference>
<feature type="region of interest" description="Disordered" evidence="10">
    <location>
        <begin position="866"/>
        <end position="997"/>
    </location>
</feature>
<proteinExistence type="inferred from homology"/>
<evidence type="ECO:0000259" key="11">
    <source>
        <dbReference type="SMART" id="SM00458"/>
    </source>
</evidence>
<dbReference type="CDD" id="cd02510">
    <property type="entry name" value="pp-GalNAc-T"/>
    <property type="match status" value="1"/>
</dbReference>
<evidence type="ECO:0000313" key="12">
    <source>
        <dbReference type="EMBL" id="CAH0404285.1"/>
    </source>
</evidence>
<reference evidence="12" key="1">
    <citation type="submission" date="2021-12" db="EMBL/GenBank/DDBJ databases">
        <authorList>
            <person name="King R."/>
        </authorList>
    </citation>
    <scope>NUCLEOTIDE SEQUENCE</scope>
</reference>
<evidence type="ECO:0000256" key="10">
    <source>
        <dbReference type="SAM" id="MobiDB-lite"/>
    </source>
</evidence>
<comment type="similarity">
    <text evidence="2">Belongs to the glycosyltransferase 2 family. GalNAc-T subfamily.</text>
</comment>
<dbReference type="SMART" id="SM00458">
    <property type="entry name" value="RICIN"/>
    <property type="match status" value="1"/>
</dbReference>
<dbReference type="Proteomes" id="UP001153292">
    <property type="component" value="Chromosome 28"/>
</dbReference>
<dbReference type="PANTHER" id="PTHR11675">
    <property type="entry name" value="N-ACETYLGALACTOSAMINYLTRANSFERASE"/>
    <property type="match status" value="1"/>
</dbReference>
<dbReference type="InterPro" id="IPR001173">
    <property type="entry name" value="Glyco_trans_2-like"/>
</dbReference>
<evidence type="ECO:0000256" key="9">
    <source>
        <dbReference type="ARBA" id="ARBA00023157"/>
    </source>
</evidence>
<dbReference type="EMBL" id="OU963921">
    <property type="protein sequence ID" value="CAH0404285.1"/>
    <property type="molecule type" value="Genomic_DNA"/>
</dbReference>
<organism evidence="12 13">
    <name type="scientific">Chilo suppressalis</name>
    <name type="common">Asiatic rice borer moth</name>
    <dbReference type="NCBI Taxonomy" id="168631"/>
    <lineage>
        <taxon>Eukaryota</taxon>
        <taxon>Metazoa</taxon>
        <taxon>Ecdysozoa</taxon>
        <taxon>Arthropoda</taxon>
        <taxon>Hexapoda</taxon>
        <taxon>Insecta</taxon>
        <taxon>Pterygota</taxon>
        <taxon>Neoptera</taxon>
        <taxon>Endopterygota</taxon>
        <taxon>Lepidoptera</taxon>
        <taxon>Glossata</taxon>
        <taxon>Ditrysia</taxon>
        <taxon>Pyraloidea</taxon>
        <taxon>Crambidae</taxon>
        <taxon>Crambinae</taxon>
        <taxon>Chilo</taxon>
    </lineage>
</organism>
<gene>
    <name evidence="12" type="ORF">CHILSU_LOCUS7607</name>
</gene>
<feature type="compositionally biased region" description="Basic and acidic residues" evidence="10">
    <location>
        <begin position="908"/>
        <end position="923"/>
    </location>
</feature>
<keyword evidence="4" id="KW-0430">Lectin</keyword>
<feature type="region of interest" description="Disordered" evidence="10">
    <location>
        <begin position="609"/>
        <end position="675"/>
    </location>
</feature>
<keyword evidence="6" id="KW-1133">Transmembrane helix</keyword>
<evidence type="ECO:0000256" key="6">
    <source>
        <dbReference type="ARBA" id="ARBA00022989"/>
    </source>
</evidence>
<keyword evidence="7" id="KW-0333">Golgi apparatus</keyword>
<feature type="compositionally biased region" description="Basic and acidic residues" evidence="10">
    <location>
        <begin position="757"/>
        <end position="773"/>
    </location>
</feature>
<evidence type="ECO:0000256" key="4">
    <source>
        <dbReference type="ARBA" id="ARBA00022734"/>
    </source>
</evidence>
<feature type="compositionally biased region" description="Basic and acidic residues" evidence="10">
    <location>
        <begin position="954"/>
        <end position="967"/>
    </location>
</feature>
<evidence type="ECO:0000256" key="2">
    <source>
        <dbReference type="ARBA" id="ARBA00005680"/>
    </source>
</evidence>
<feature type="compositionally biased region" description="Acidic residues" evidence="10">
    <location>
        <begin position="890"/>
        <end position="904"/>
    </location>
</feature>
<feature type="region of interest" description="Disordered" evidence="10">
    <location>
        <begin position="814"/>
        <end position="839"/>
    </location>
</feature>
<evidence type="ECO:0000256" key="1">
    <source>
        <dbReference type="ARBA" id="ARBA00004323"/>
    </source>
</evidence>
<comment type="subcellular location">
    <subcellularLocation>
        <location evidence="1">Golgi apparatus membrane</location>
        <topology evidence="1">Single-pass type II membrane protein</topology>
    </subcellularLocation>
</comment>
<feature type="compositionally biased region" description="Basic residues" evidence="10">
    <location>
        <begin position="652"/>
        <end position="675"/>
    </location>
</feature>
<dbReference type="PROSITE" id="PS50231">
    <property type="entry name" value="RICIN_B_LECTIN"/>
    <property type="match status" value="1"/>
</dbReference>
<name>A0ABN8B7C6_CHISP</name>
<feature type="region of interest" description="Disordered" evidence="10">
    <location>
        <begin position="1034"/>
        <end position="1080"/>
    </location>
</feature>
<feature type="compositionally biased region" description="Basic and acidic residues" evidence="10">
    <location>
        <begin position="866"/>
        <end position="886"/>
    </location>
</feature>
<dbReference type="InterPro" id="IPR035992">
    <property type="entry name" value="Ricin_B-like_lectins"/>
</dbReference>
<accession>A0ABN8B7C6</accession>
<dbReference type="InterPro" id="IPR045885">
    <property type="entry name" value="GalNAc-T"/>
</dbReference>
<feature type="compositionally biased region" description="Basic residues" evidence="10">
    <location>
        <begin position="625"/>
        <end position="634"/>
    </location>
</feature>